<protein>
    <submittedName>
        <fullName evidence="3">Glutamyl-tRNA(Gln) amidotransferase subunit A</fullName>
        <ecNumber evidence="3">6.3.5.7</ecNumber>
    </submittedName>
</protein>
<dbReference type="PANTHER" id="PTHR11895:SF7">
    <property type="entry name" value="GLUTAMYL-TRNA(GLN) AMIDOTRANSFERASE SUBUNIT A, MITOCHONDRIAL"/>
    <property type="match status" value="1"/>
</dbReference>
<evidence type="ECO:0000313" key="4">
    <source>
        <dbReference type="Proteomes" id="UP000730618"/>
    </source>
</evidence>
<dbReference type="PROSITE" id="PS00571">
    <property type="entry name" value="AMIDASES"/>
    <property type="match status" value="1"/>
</dbReference>
<keyword evidence="4" id="KW-1185">Reference proteome</keyword>
<dbReference type="PANTHER" id="PTHR11895">
    <property type="entry name" value="TRANSAMIDASE"/>
    <property type="match status" value="1"/>
</dbReference>
<reference evidence="3 4" key="1">
    <citation type="submission" date="2021-06" db="EMBL/GenBank/DDBJ databases">
        <authorList>
            <person name="Criscuolo A."/>
        </authorList>
    </citation>
    <scope>NUCLEOTIDE SEQUENCE [LARGE SCALE GENOMIC DNA]</scope>
    <source>
        <strain evidence="4">CIP 111802</strain>
    </source>
</reference>
<accession>A0ABM8VG15</accession>
<dbReference type="EC" id="6.3.5.7" evidence="3"/>
<dbReference type="EMBL" id="CAJVCE010000005">
    <property type="protein sequence ID" value="CAG7636540.1"/>
    <property type="molecule type" value="Genomic_DNA"/>
</dbReference>
<dbReference type="InterPro" id="IPR023631">
    <property type="entry name" value="Amidase_dom"/>
</dbReference>
<dbReference type="InterPro" id="IPR000120">
    <property type="entry name" value="Amidase"/>
</dbReference>
<comment type="similarity">
    <text evidence="1">Belongs to the amidase family.</text>
</comment>
<dbReference type="InterPro" id="IPR020556">
    <property type="entry name" value="Amidase_CS"/>
</dbReference>
<feature type="domain" description="Amidase" evidence="2">
    <location>
        <begin position="21"/>
        <end position="446"/>
    </location>
</feature>
<evidence type="ECO:0000259" key="2">
    <source>
        <dbReference type="Pfam" id="PF01425"/>
    </source>
</evidence>
<evidence type="ECO:0000256" key="1">
    <source>
        <dbReference type="ARBA" id="ARBA00009199"/>
    </source>
</evidence>
<comment type="caution">
    <text evidence="3">The sequence shown here is derived from an EMBL/GenBank/DDBJ whole genome shotgun (WGS) entry which is preliminary data.</text>
</comment>
<dbReference type="GO" id="GO:0050567">
    <property type="term" value="F:glutaminyl-tRNA synthase (glutamine-hydrolyzing) activity"/>
    <property type="evidence" value="ECO:0007669"/>
    <property type="project" value="UniProtKB-EC"/>
</dbReference>
<organism evidence="3 4">
    <name type="scientific">Paenibacillus allorhizosphaerae</name>
    <dbReference type="NCBI Taxonomy" id="2849866"/>
    <lineage>
        <taxon>Bacteria</taxon>
        <taxon>Bacillati</taxon>
        <taxon>Bacillota</taxon>
        <taxon>Bacilli</taxon>
        <taxon>Bacillales</taxon>
        <taxon>Paenibacillaceae</taxon>
        <taxon>Paenibacillus</taxon>
    </lineage>
</organism>
<dbReference type="RefSeq" id="WP_218098592.1">
    <property type="nucleotide sequence ID" value="NZ_CAJVCE010000005.1"/>
</dbReference>
<dbReference type="Proteomes" id="UP000730618">
    <property type="component" value="Unassembled WGS sequence"/>
</dbReference>
<keyword evidence="3" id="KW-0436">Ligase</keyword>
<name>A0ABM8VG15_9BACL</name>
<gene>
    <name evidence="3" type="primary">gatA_1</name>
    <name evidence="3" type="ORF">PAECIP111802_02264</name>
</gene>
<evidence type="ECO:0000313" key="3">
    <source>
        <dbReference type="EMBL" id="CAG7636540.1"/>
    </source>
</evidence>
<sequence length="465" mass="50466">MRIDATELIGRLRRRELSCTELLESYLQRIRALDPTLRSFITVCEETAREAARKADGQWTRGHEPGMLHGIPIAIKDLICTAGTRATAGSKILEGFVPDEHAALWQRLEQAGALLLGKLNMYEFGWGATSENPHYGACLNPWDVTRSAGGSSGGCAAAVAADLTPVTVGSDTGGSVRVPSACCGVYGLKPTYGVVSMYGVLPMAPTLDHVGPMARSVRDLALMMNVLSGYDPRDPNSVQTNAQDYMRCLDEPVNGGSIAIGPDSFLRDTEPEIIARLLQAVDVLQQSGAALRECGPIPELQEGSYAMNVIAKSESLLFHDKWLNDSQSPYSEDVRRRMESGRKYSGLDYVSSDQVRKRLRRSMEQTFEHIDVMITPTMPVTTPLLGQSNMSAGSKSVPRHGNFNRFTNIFNLVGFPALSVPCGLSSGGLPIGIQLIAAPLQEAKLLQYARVLEQAFPVLPPPGFE</sequence>
<proteinExistence type="inferred from homology"/>
<dbReference type="Pfam" id="PF01425">
    <property type="entry name" value="Amidase"/>
    <property type="match status" value="1"/>
</dbReference>